<protein>
    <submittedName>
        <fullName evidence="8">Uncharacterized protein</fullName>
    </submittedName>
</protein>
<keyword evidence="2" id="KW-0645">Protease</keyword>
<dbReference type="EMBL" id="CH991549">
    <property type="protein sequence ID" value="EDQ89772.1"/>
    <property type="molecule type" value="Genomic_DNA"/>
</dbReference>
<dbReference type="PANTHER" id="PTHR15910">
    <property type="entry name" value="ARCHAEMETZINCIN"/>
    <property type="match status" value="1"/>
</dbReference>
<dbReference type="RefSeq" id="XP_001745194.1">
    <property type="nucleotide sequence ID" value="XM_001745142.1"/>
</dbReference>
<sequence>MSTAASRSPPPAKRARRLLRGRQASSSSSNSSLPSTTSANPLGRRLRHCNSVEEVLPHRLCATIQAQDTDRLNSHAPFRTYGEEGQSLQEFCQDRPKLLRSYCPTPRRSIIYLQPIIDERQPTELEQLDLDFVSRFLEAFLPTMKVRVMEPWRIEVPAKATKTKAHYETTLKVGHGGEYSVAARRSRDGPSLHPQIGLNDLADALLYKVPRDAWCRVGVSMLDLYEDDNDDFCMGRAWGASRVAVLGFFRYAAELGKGRPPRGVPALREAMVKTLTHEILHCFLFDHCTRGSCLMNTTGNLHEDFEAPLWLCEECLAKLCLTLDFDVRDRYACLAEALTGEPAFAGDLQHLLARRDAARRSSPSMSQPAT</sequence>
<keyword evidence="5" id="KW-0862">Zinc</keyword>
<organism evidence="8 9">
    <name type="scientific">Monosiga brevicollis</name>
    <name type="common">Choanoflagellate</name>
    <dbReference type="NCBI Taxonomy" id="81824"/>
    <lineage>
        <taxon>Eukaryota</taxon>
        <taxon>Choanoflagellata</taxon>
        <taxon>Craspedida</taxon>
        <taxon>Salpingoecidae</taxon>
        <taxon>Monosiga</taxon>
    </lineage>
</organism>
<evidence type="ECO:0000256" key="3">
    <source>
        <dbReference type="ARBA" id="ARBA00022723"/>
    </source>
</evidence>
<gene>
    <name evidence="8" type="ORF">MONBRDRAFT_32153</name>
</gene>
<keyword evidence="9" id="KW-1185">Reference proteome</keyword>
<keyword evidence="6" id="KW-0482">Metalloprotease</keyword>
<reference evidence="8 9" key="1">
    <citation type="journal article" date="2008" name="Nature">
        <title>The genome of the choanoflagellate Monosiga brevicollis and the origin of metazoans.</title>
        <authorList>
            <consortium name="JGI Sequencing"/>
            <person name="King N."/>
            <person name="Westbrook M.J."/>
            <person name="Young S.L."/>
            <person name="Kuo A."/>
            <person name="Abedin M."/>
            <person name="Chapman J."/>
            <person name="Fairclough S."/>
            <person name="Hellsten U."/>
            <person name="Isogai Y."/>
            <person name="Letunic I."/>
            <person name="Marr M."/>
            <person name="Pincus D."/>
            <person name="Putnam N."/>
            <person name="Rokas A."/>
            <person name="Wright K.J."/>
            <person name="Zuzow R."/>
            <person name="Dirks W."/>
            <person name="Good M."/>
            <person name="Goodstein D."/>
            <person name="Lemons D."/>
            <person name="Li W."/>
            <person name="Lyons J.B."/>
            <person name="Morris A."/>
            <person name="Nichols S."/>
            <person name="Richter D.J."/>
            <person name="Salamov A."/>
            <person name="Bork P."/>
            <person name="Lim W.A."/>
            <person name="Manning G."/>
            <person name="Miller W.T."/>
            <person name="McGinnis W."/>
            <person name="Shapiro H."/>
            <person name="Tjian R."/>
            <person name="Grigoriev I.V."/>
            <person name="Rokhsar D."/>
        </authorList>
    </citation>
    <scope>NUCLEOTIDE SEQUENCE [LARGE SCALE GENOMIC DNA]</scope>
    <source>
        <strain evidence="9">MX1 / ATCC 50154</strain>
    </source>
</reference>
<evidence type="ECO:0000313" key="8">
    <source>
        <dbReference type="EMBL" id="EDQ89772.1"/>
    </source>
</evidence>
<evidence type="ECO:0000256" key="4">
    <source>
        <dbReference type="ARBA" id="ARBA00022801"/>
    </source>
</evidence>
<dbReference type="GeneID" id="5890417"/>
<dbReference type="Proteomes" id="UP000001357">
    <property type="component" value="Unassembled WGS sequence"/>
</dbReference>
<dbReference type="GO" id="GO:0046872">
    <property type="term" value="F:metal ion binding"/>
    <property type="evidence" value="ECO:0007669"/>
    <property type="project" value="UniProtKB-KW"/>
</dbReference>
<evidence type="ECO:0000313" key="9">
    <source>
        <dbReference type="Proteomes" id="UP000001357"/>
    </source>
</evidence>
<dbReference type="GO" id="GO:0008237">
    <property type="term" value="F:metallopeptidase activity"/>
    <property type="evidence" value="ECO:0007669"/>
    <property type="project" value="UniProtKB-KW"/>
</dbReference>
<evidence type="ECO:0000256" key="7">
    <source>
        <dbReference type="SAM" id="MobiDB-lite"/>
    </source>
</evidence>
<dbReference type="Gene3D" id="3.40.390.10">
    <property type="entry name" value="Collagenase (Catalytic Domain)"/>
    <property type="match status" value="1"/>
</dbReference>
<feature type="region of interest" description="Disordered" evidence="7">
    <location>
        <begin position="1"/>
        <end position="44"/>
    </location>
</feature>
<proteinExistence type="predicted"/>
<evidence type="ECO:0000256" key="2">
    <source>
        <dbReference type="ARBA" id="ARBA00022670"/>
    </source>
</evidence>
<dbReference type="PANTHER" id="PTHR15910:SF1">
    <property type="entry name" value="ARCHAEMETZINCIN-2"/>
    <property type="match status" value="1"/>
</dbReference>
<comment type="cofactor">
    <cofactor evidence="1">
        <name>Zn(2+)</name>
        <dbReference type="ChEBI" id="CHEBI:29105"/>
    </cofactor>
</comment>
<evidence type="ECO:0000256" key="6">
    <source>
        <dbReference type="ARBA" id="ARBA00023049"/>
    </source>
</evidence>
<dbReference type="KEGG" id="mbr:MONBRDRAFT_32153"/>
<dbReference type="FunCoup" id="A9UXZ6">
    <property type="interactions" value="99"/>
</dbReference>
<dbReference type="CDD" id="cd11375">
    <property type="entry name" value="Peptidase_M54"/>
    <property type="match status" value="1"/>
</dbReference>
<dbReference type="InterPro" id="IPR024079">
    <property type="entry name" value="MetalloPept_cat_dom_sf"/>
</dbReference>
<evidence type="ECO:0000256" key="5">
    <source>
        <dbReference type="ARBA" id="ARBA00022833"/>
    </source>
</evidence>
<dbReference type="AlphaFoldDB" id="A9UXZ6"/>
<dbReference type="InParanoid" id="A9UXZ6"/>
<feature type="compositionally biased region" description="Low complexity" evidence="7">
    <location>
        <begin position="21"/>
        <end position="39"/>
    </location>
</feature>
<dbReference type="GO" id="GO:0006508">
    <property type="term" value="P:proteolysis"/>
    <property type="evidence" value="ECO:0007669"/>
    <property type="project" value="UniProtKB-KW"/>
</dbReference>
<dbReference type="InterPro" id="IPR012962">
    <property type="entry name" value="Pept_M54_archaemetzincn"/>
</dbReference>
<dbReference type="eggNOG" id="ENOG502QVTZ">
    <property type="taxonomic scope" value="Eukaryota"/>
</dbReference>
<keyword evidence="4" id="KW-0378">Hydrolase</keyword>
<evidence type="ECO:0000256" key="1">
    <source>
        <dbReference type="ARBA" id="ARBA00001947"/>
    </source>
</evidence>
<keyword evidence="3" id="KW-0479">Metal-binding</keyword>
<name>A9UXZ6_MONBE</name>
<accession>A9UXZ6</accession>